<evidence type="ECO:0000256" key="1">
    <source>
        <dbReference type="ARBA" id="ARBA00007409"/>
    </source>
</evidence>
<dbReference type="InterPro" id="IPR010987">
    <property type="entry name" value="Glutathione-S-Trfase_C-like"/>
</dbReference>
<dbReference type="PANTHER" id="PTHR44051">
    <property type="entry name" value="GLUTATHIONE S-TRANSFERASE-RELATED"/>
    <property type="match status" value="1"/>
</dbReference>
<dbReference type="SUPFAM" id="SSF47616">
    <property type="entry name" value="GST C-terminal domain-like"/>
    <property type="match status" value="1"/>
</dbReference>
<evidence type="ECO:0000313" key="5">
    <source>
        <dbReference type="EMBL" id="KAF2763992.1"/>
    </source>
</evidence>
<dbReference type="Gene3D" id="3.40.30.10">
    <property type="entry name" value="Glutaredoxin"/>
    <property type="match status" value="1"/>
</dbReference>
<dbReference type="SFLD" id="SFLDG00358">
    <property type="entry name" value="Main_(cytGST)"/>
    <property type="match status" value="1"/>
</dbReference>
<dbReference type="PROSITE" id="PS50405">
    <property type="entry name" value="GST_CTER"/>
    <property type="match status" value="1"/>
</dbReference>
<dbReference type="PROSITE" id="PS50404">
    <property type="entry name" value="GST_NTER"/>
    <property type="match status" value="1"/>
</dbReference>
<dbReference type="PANTHER" id="PTHR44051:SF3">
    <property type="entry name" value="TRANSCRIPTIONAL REGULATOR URE2"/>
    <property type="match status" value="1"/>
</dbReference>
<comment type="similarity">
    <text evidence="1 2">Belongs to the GST superfamily.</text>
</comment>
<dbReference type="EMBL" id="ML995946">
    <property type="protein sequence ID" value="KAF2763992.1"/>
    <property type="molecule type" value="Genomic_DNA"/>
</dbReference>
<dbReference type="CDD" id="cd03048">
    <property type="entry name" value="GST_N_Ure2p_like"/>
    <property type="match status" value="1"/>
</dbReference>
<dbReference type="InterPro" id="IPR036249">
    <property type="entry name" value="Thioredoxin-like_sf"/>
</dbReference>
<dbReference type="SFLD" id="SFLDS00019">
    <property type="entry name" value="Glutathione_Transferase_(cytos"/>
    <property type="match status" value="1"/>
</dbReference>
<evidence type="ECO:0000256" key="2">
    <source>
        <dbReference type="RuleBase" id="RU003494"/>
    </source>
</evidence>
<dbReference type="InterPro" id="IPR036282">
    <property type="entry name" value="Glutathione-S-Trfase_C_sf"/>
</dbReference>
<dbReference type="InterPro" id="IPR040079">
    <property type="entry name" value="Glutathione_S-Trfase"/>
</dbReference>
<dbReference type="Proteomes" id="UP000799436">
    <property type="component" value="Unassembled WGS sequence"/>
</dbReference>
<sequence length="260" mass="30349">MGHMHSIEEDEGPKTLVLEAMMEYTQPMKLHAHIGLSPNPLKVAIVLEELGLEYEFEMLDLGKQEHKQEPYISINPNGRIPALEDPNAGLRIWESGAIVEYLVQRYDKEGKFHVKGEDEKEEARRWEEAAWRCFQLSGQGPYFGQKAWFTKFHSEKLPSAIDRYSAEIKRVLGVVDSHLQKTGRRYLVGDEVSYVDLMWIPWNHMVPFLMGQEFLKEWKREMPASWAWFRRLDGRESVKKVYGDMQRRMLEQPGTGLRGP</sequence>
<reference evidence="5" key="1">
    <citation type="journal article" date="2020" name="Stud. Mycol.">
        <title>101 Dothideomycetes genomes: a test case for predicting lifestyles and emergence of pathogens.</title>
        <authorList>
            <person name="Haridas S."/>
            <person name="Albert R."/>
            <person name="Binder M."/>
            <person name="Bloem J."/>
            <person name="Labutti K."/>
            <person name="Salamov A."/>
            <person name="Andreopoulos B."/>
            <person name="Baker S."/>
            <person name="Barry K."/>
            <person name="Bills G."/>
            <person name="Bluhm B."/>
            <person name="Cannon C."/>
            <person name="Castanera R."/>
            <person name="Culley D."/>
            <person name="Daum C."/>
            <person name="Ezra D."/>
            <person name="Gonzalez J."/>
            <person name="Henrissat B."/>
            <person name="Kuo A."/>
            <person name="Liang C."/>
            <person name="Lipzen A."/>
            <person name="Lutzoni F."/>
            <person name="Magnuson J."/>
            <person name="Mondo S."/>
            <person name="Nolan M."/>
            <person name="Ohm R."/>
            <person name="Pangilinan J."/>
            <person name="Park H.-J."/>
            <person name="Ramirez L."/>
            <person name="Alfaro M."/>
            <person name="Sun H."/>
            <person name="Tritt A."/>
            <person name="Yoshinaga Y."/>
            <person name="Zwiers L.-H."/>
            <person name="Turgeon B."/>
            <person name="Goodwin S."/>
            <person name="Spatafora J."/>
            <person name="Crous P."/>
            <person name="Grigoriev I."/>
        </authorList>
    </citation>
    <scope>NUCLEOTIDE SEQUENCE</scope>
    <source>
        <strain evidence="5">CBS 116005</strain>
    </source>
</reference>
<organism evidence="5 6">
    <name type="scientific">Teratosphaeria nubilosa</name>
    <dbReference type="NCBI Taxonomy" id="161662"/>
    <lineage>
        <taxon>Eukaryota</taxon>
        <taxon>Fungi</taxon>
        <taxon>Dikarya</taxon>
        <taxon>Ascomycota</taxon>
        <taxon>Pezizomycotina</taxon>
        <taxon>Dothideomycetes</taxon>
        <taxon>Dothideomycetidae</taxon>
        <taxon>Mycosphaerellales</taxon>
        <taxon>Teratosphaeriaceae</taxon>
        <taxon>Teratosphaeria</taxon>
    </lineage>
</organism>
<gene>
    <name evidence="5" type="ORF">EJ03DRAFT_386246</name>
</gene>
<keyword evidence="6" id="KW-1185">Reference proteome</keyword>
<dbReference type="Pfam" id="PF02798">
    <property type="entry name" value="GST_N"/>
    <property type="match status" value="1"/>
</dbReference>
<protein>
    <submittedName>
        <fullName evidence="5">Thioredoxin-like protein</fullName>
    </submittedName>
</protein>
<dbReference type="OrthoDB" id="422574at2759"/>
<feature type="domain" description="GST C-terminal" evidence="4">
    <location>
        <begin position="116"/>
        <end position="257"/>
    </location>
</feature>
<accession>A0A6G1KUJ2</accession>
<dbReference type="Gene3D" id="1.20.1050.10">
    <property type="match status" value="1"/>
</dbReference>
<dbReference type="AlphaFoldDB" id="A0A6G1KUJ2"/>
<feature type="domain" description="GST N-terminal" evidence="3">
    <location>
        <begin position="27"/>
        <end position="110"/>
    </location>
</feature>
<dbReference type="InterPro" id="IPR004045">
    <property type="entry name" value="Glutathione_S-Trfase_N"/>
</dbReference>
<evidence type="ECO:0000259" key="4">
    <source>
        <dbReference type="PROSITE" id="PS50405"/>
    </source>
</evidence>
<dbReference type="SUPFAM" id="SSF52833">
    <property type="entry name" value="Thioredoxin-like"/>
    <property type="match status" value="1"/>
</dbReference>
<evidence type="ECO:0000259" key="3">
    <source>
        <dbReference type="PROSITE" id="PS50404"/>
    </source>
</evidence>
<name>A0A6G1KUJ2_9PEZI</name>
<proteinExistence type="inferred from homology"/>
<dbReference type="Pfam" id="PF00043">
    <property type="entry name" value="GST_C"/>
    <property type="match status" value="1"/>
</dbReference>
<evidence type="ECO:0000313" key="6">
    <source>
        <dbReference type="Proteomes" id="UP000799436"/>
    </source>
</evidence>
<dbReference type="InterPro" id="IPR004046">
    <property type="entry name" value="GST_C"/>
</dbReference>